<evidence type="ECO:0000256" key="5">
    <source>
        <dbReference type="SAM" id="MobiDB-lite"/>
    </source>
</evidence>
<feature type="transmembrane region" description="Helical" evidence="6">
    <location>
        <begin position="12"/>
        <end position="30"/>
    </location>
</feature>
<evidence type="ECO:0000313" key="9">
    <source>
        <dbReference type="Proteomes" id="UP000185911"/>
    </source>
</evidence>
<feature type="transmembrane region" description="Helical" evidence="6">
    <location>
        <begin position="160"/>
        <end position="180"/>
    </location>
</feature>
<dbReference type="InterPro" id="IPR006153">
    <property type="entry name" value="Cation/H_exchanger_TM"/>
</dbReference>
<comment type="subcellular location">
    <subcellularLocation>
        <location evidence="1">Membrane</location>
        <topology evidence="1">Multi-pass membrane protein</topology>
    </subcellularLocation>
</comment>
<dbReference type="RefSeq" id="WP_158025674.1">
    <property type="nucleotide sequence ID" value="NZ_MSYM01000007.1"/>
</dbReference>
<proteinExistence type="predicted"/>
<dbReference type="PANTHER" id="PTHR43021">
    <property type="entry name" value="NA(+)/H(+) ANTIPORTER-RELATED"/>
    <property type="match status" value="1"/>
</dbReference>
<evidence type="ECO:0000256" key="6">
    <source>
        <dbReference type="SAM" id="Phobius"/>
    </source>
</evidence>
<feature type="transmembrane region" description="Helical" evidence="6">
    <location>
        <begin position="192"/>
        <end position="212"/>
    </location>
</feature>
<feature type="transmembrane region" description="Helical" evidence="6">
    <location>
        <begin position="127"/>
        <end position="148"/>
    </location>
</feature>
<dbReference type="GO" id="GO:0015297">
    <property type="term" value="F:antiporter activity"/>
    <property type="evidence" value="ECO:0007669"/>
    <property type="project" value="InterPro"/>
</dbReference>
<evidence type="ECO:0000313" key="8">
    <source>
        <dbReference type="EMBL" id="OLP07855.1"/>
    </source>
</evidence>
<dbReference type="InterPro" id="IPR038770">
    <property type="entry name" value="Na+/solute_symporter_sf"/>
</dbReference>
<comment type="caution">
    <text evidence="8">The sequence shown here is derived from an EMBL/GenBank/DDBJ whole genome shotgun (WGS) entry which is preliminary data.</text>
</comment>
<accession>A0A1Q8YIN8</accession>
<feature type="transmembrane region" description="Helical" evidence="6">
    <location>
        <begin position="363"/>
        <end position="380"/>
    </location>
</feature>
<evidence type="ECO:0000256" key="2">
    <source>
        <dbReference type="ARBA" id="ARBA00022692"/>
    </source>
</evidence>
<dbReference type="AlphaFoldDB" id="A0A1Q8YIN8"/>
<feature type="transmembrane region" description="Helical" evidence="6">
    <location>
        <begin position="275"/>
        <end position="294"/>
    </location>
</feature>
<dbReference type="EMBL" id="MSYM01000007">
    <property type="protein sequence ID" value="OLP07855.1"/>
    <property type="molecule type" value="Genomic_DNA"/>
</dbReference>
<dbReference type="Gene3D" id="1.20.1530.20">
    <property type="match status" value="1"/>
</dbReference>
<protein>
    <submittedName>
        <fullName evidence="8">Sodium/hydrogen exchanger family protein</fullName>
    </submittedName>
</protein>
<dbReference type="GO" id="GO:0016020">
    <property type="term" value="C:membrane"/>
    <property type="evidence" value="ECO:0007669"/>
    <property type="project" value="UniProtKB-SubCell"/>
</dbReference>
<dbReference type="PANTHER" id="PTHR43021:SF2">
    <property type="entry name" value="CATION_H+ EXCHANGER DOMAIN-CONTAINING PROTEIN"/>
    <property type="match status" value="1"/>
</dbReference>
<feature type="transmembrane region" description="Helical" evidence="6">
    <location>
        <begin position="42"/>
        <end position="60"/>
    </location>
</feature>
<feature type="transmembrane region" description="Helical" evidence="6">
    <location>
        <begin position="95"/>
        <end position="115"/>
    </location>
</feature>
<feature type="region of interest" description="Disordered" evidence="5">
    <location>
        <begin position="396"/>
        <end position="425"/>
    </location>
</feature>
<dbReference type="Pfam" id="PF00999">
    <property type="entry name" value="Na_H_Exchanger"/>
    <property type="match status" value="1"/>
</dbReference>
<dbReference type="STRING" id="81479.RA876_18630"/>
<dbReference type="Proteomes" id="UP000185911">
    <property type="component" value="Unassembled WGS sequence"/>
</dbReference>
<organism evidence="8 9">
    <name type="scientific">Rhodoferax antarcticus ANT.BR</name>
    <dbReference type="NCBI Taxonomy" id="1111071"/>
    <lineage>
        <taxon>Bacteria</taxon>
        <taxon>Pseudomonadati</taxon>
        <taxon>Pseudomonadota</taxon>
        <taxon>Betaproteobacteria</taxon>
        <taxon>Burkholderiales</taxon>
        <taxon>Comamonadaceae</taxon>
        <taxon>Rhodoferax</taxon>
    </lineage>
</organism>
<keyword evidence="2 6" id="KW-0812">Transmembrane</keyword>
<feature type="domain" description="Cation/H+ exchanger transmembrane" evidence="7">
    <location>
        <begin position="22"/>
        <end position="381"/>
    </location>
</feature>
<keyword evidence="3 6" id="KW-1133">Transmembrane helix</keyword>
<reference evidence="8 9" key="1">
    <citation type="submission" date="2017-01" db="EMBL/GenBank/DDBJ databases">
        <title>Genome sequence of Rhodoferax antarcticus ANT.BR, a psychrophilic purple nonsulfur bacterium from an Antarctic microbial mat.</title>
        <authorList>
            <person name="Baker J."/>
            <person name="Riester C."/>
            <person name="Skinner B."/>
            <person name="Newell A."/>
            <person name="Swingley W."/>
            <person name="Madigan M."/>
            <person name="Jung D."/>
            <person name="Asao M."/>
            <person name="Chen M."/>
            <person name="Loughlin P."/>
            <person name="Pan H."/>
            <person name="Lin S."/>
            <person name="Li N."/>
            <person name="Shaw J."/>
            <person name="Prado M."/>
            <person name="Sherman C."/>
            <person name="Li X."/>
            <person name="Tang J."/>
            <person name="Blankenship R."/>
            <person name="Zhao T."/>
            <person name="Touchman J."/>
            <person name="Sattley M."/>
        </authorList>
    </citation>
    <scope>NUCLEOTIDE SEQUENCE [LARGE SCALE GENOMIC DNA]</scope>
    <source>
        <strain evidence="8 9">ANT.BR</strain>
    </source>
</reference>
<keyword evidence="9" id="KW-1185">Reference proteome</keyword>
<evidence type="ECO:0000259" key="7">
    <source>
        <dbReference type="Pfam" id="PF00999"/>
    </source>
</evidence>
<feature type="transmembrane region" description="Helical" evidence="6">
    <location>
        <begin position="66"/>
        <end position="83"/>
    </location>
</feature>
<evidence type="ECO:0000256" key="4">
    <source>
        <dbReference type="ARBA" id="ARBA00023136"/>
    </source>
</evidence>
<gene>
    <name evidence="8" type="ORF">BLL52_0952</name>
</gene>
<feature type="transmembrane region" description="Helical" evidence="6">
    <location>
        <begin position="334"/>
        <end position="357"/>
    </location>
</feature>
<name>A0A1Q8YIN8_9BURK</name>
<sequence length="425" mass="44714">MTFLPEWPLASNTIFFFGILLFCGAIGGFVTHRRPWLPSITGFMLVGLLVGPNVLNIVSYEALAESRIIIDVSLALILYRLGLSLDAKLLLRDRRLVVVSLVESTLTFVTVWFAMRLFGLDDLPAAVIAALAVSSSPAVLIHVTNEVGAKGPVSDSAKTLVALNNVLAFLIFSAILPLLYNRAQAPLSTILGGPLYVVLGSAVLGIVAGYILHRATRFAKAAQQYHLALVVGAVTLTLGATISLKLSPLFALLVLGVAVRSFEQEDLIAELEFGPAFELFFIALFVYAGANLHLAEMLEYAPAAAAFVLVRGLAKLAGVGVTSRLQGLPMRQSATTGLLLLPMAGLAIGLVNTTVLLFPEQGVVVSSVVLAAVAVLETIGPPISVKALRLSGDTLKPNGAPDEVSANAPVEASKDAAEEQSVAKT</sequence>
<feature type="transmembrane region" description="Helical" evidence="6">
    <location>
        <begin position="224"/>
        <end position="240"/>
    </location>
</feature>
<evidence type="ECO:0000256" key="1">
    <source>
        <dbReference type="ARBA" id="ARBA00004141"/>
    </source>
</evidence>
<keyword evidence="4 6" id="KW-0472">Membrane</keyword>
<evidence type="ECO:0000256" key="3">
    <source>
        <dbReference type="ARBA" id="ARBA00022989"/>
    </source>
</evidence>
<dbReference type="GO" id="GO:1902600">
    <property type="term" value="P:proton transmembrane transport"/>
    <property type="evidence" value="ECO:0007669"/>
    <property type="project" value="InterPro"/>
</dbReference>